<protein>
    <recommendedName>
        <fullName evidence="7">Carboxypeptidase</fullName>
        <ecNumber evidence="7">3.4.16.-</ecNumber>
    </recommendedName>
</protein>
<keyword evidence="10" id="KW-1185">Reference proteome</keyword>
<dbReference type="InterPro" id="IPR018202">
    <property type="entry name" value="Ser_caboxypep_ser_AS"/>
</dbReference>
<keyword evidence="6" id="KW-0325">Glycoprotein</keyword>
<keyword evidence="4" id="KW-0732">Signal</keyword>
<dbReference type="SUPFAM" id="SSF53474">
    <property type="entry name" value="alpha/beta-Hydrolases"/>
    <property type="match status" value="1"/>
</dbReference>
<dbReference type="Gene3D" id="3.40.50.1820">
    <property type="entry name" value="alpha/beta hydrolase"/>
    <property type="match status" value="1"/>
</dbReference>
<dbReference type="InterPro" id="IPR029058">
    <property type="entry name" value="AB_hydrolase_fold"/>
</dbReference>
<dbReference type="VEuPathDB" id="VectorBase:RSAN_038741"/>
<evidence type="ECO:0000256" key="4">
    <source>
        <dbReference type="ARBA" id="ARBA00022729"/>
    </source>
</evidence>
<reference evidence="9" key="1">
    <citation type="journal article" date="2020" name="Cell">
        <title>Large-Scale Comparative Analyses of Tick Genomes Elucidate Their Genetic Diversity and Vector Capacities.</title>
        <authorList>
            <consortium name="Tick Genome and Microbiome Consortium (TIGMIC)"/>
            <person name="Jia N."/>
            <person name="Wang J."/>
            <person name="Shi W."/>
            <person name="Du L."/>
            <person name="Sun Y."/>
            <person name="Zhan W."/>
            <person name="Jiang J.F."/>
            <person name="Wang Q."/>
            <person name="Zhang B."/>
            <person name="Ji P."/>
            <person name="Bell-Sakyi L."/>
            <person name="Cui X.M."/>
            <person name="Yuan T.T."/>
            <person name="Jiang B.G."/>
            <person name="Yang W.F."/>
            <person name="Lam T.T."/>
            <person name="Chang Q.C."/>
            <person name="Ding S.J."/>
            <person name="Wang X.J."/>
            <person name="Zhu J.G."/>
            <person name="Ruan X.D."/>
            <person name="Zhao L."/>
            <person name="Wei J.T."/>
            <person name="Ye R.Z."/>
            <person name="Que T.C."/>
            <person name="Du C.H."/>
            <person name="Zhou Y.H."/>
            <person name="Cheng J.X."/>
            <person name="Dai P.F."/>
            <person name="Guo W.B."/>
            <person name="Han X.H."/>
            <person name="Huang E.J."/>
            <person name="Li L.F."/>
            <person name="Wei W."/>
            <person name="Gao Y.C."/>
            <person name="Liu J.Z."/>
            <person name="Shao H.Z."/>
            <person name="Wang X."/>
            <person name="Wang C.C."/>
            <person name="Yang T.C."/>
            <person name="Huo Q.B."/>
            <person name="Li W."/>
            <person name="Chen H.Y."/>
            <person name="Chen S.E."/>
            <person name="Zhou L.G."/>
            <person name="Ni X.B."/>
            <person name="Tian J.H."/>
            <person name="Sheng Y."/>
            <person name="Liu T."/>
            <person name="Pan Y.S."/>
            <person name="Xia L.Y."/>
            <person name="Li J."/>
            <person name="Zhao F."/>
            <person name="Cao W.C."/>
        </authorList>
    </citation>
    <scope>NUCLEOTIDE SEQUENCE</scope>
    <source>
        <strain evidence="9">Rsan-2018</strain>
    </source>
</reference>
<evidence type="ECO:0000256" key="1">
    <source>
        <dbReference type="ARBA" id="ARBA00009431"/>
    </source>
</evidence>
<name>A0A9D4PRK3_RHISA</name>
<dbReference type="EMBL" id="JABSTV010001251">
    <property type="protein sequence ID" value="KAH7951911.1"/>
    <property type="molecule type" value="Genomic_DNA"/>
</dbReference>
<dbReference type="EC" id="3.4.16.-" evidence="7"/>
<evidence type="ECO:0000313" key="9">
    <source>
        <dbReference type="EMBL" id="KAH7951911.1"/>
    </source>
</evidence>
<gene>
    <name evidence="9" type="ORF">HPB52_015248</name>
</gene>
<organism evidence="9 10">
    <name type="scientific">Rhipicephalus sanguineus</name>
    <name type="common">Brown dog tick</name>
    <name type="synonym">Ixodes sanguineus</name>
    <dbReference type="NCBI Taxonomy" id="34632"/>
    <lineage>
        <taxon>Eukaryota</taxon>
        <taxon>Metazoa</taxon>
        <taxon>Ecdysozoa</taxon>
        <taxon>Arthropoda</taxon>
        <taxon>Chelicerata</taxon>
        <taxon>Arachnida</taxon>
        <taxon>Acari</taxon>
        <taxon>Parasitiformes</taxon>
        <taxon>Ixodida</taxon>
        <taxon>Ixodoidea</taxon>
        <taxon>Ixodidae</taxon>
        <taxon>Rhipicephalinae</taxon>
        <taxon>Rhipicephalus</taxon>
        <taxon>Rhipicephalus</taxon>
    </lineage>
</organism>
<feature type="region of interest" description="Disordered" evidence="8">
    <location>
        <begin position="52"/>
        <end position="72"/>
    </location>
</feature>
<accession>A0A9D4PRK3</accession>
<reference evidence="9" key="2">
    <citation type="submission" date="2021-09" db="EMBL/GenBank/DDBJ databases">
        <authorList>
            <person name="Jia N."/>
            <person name="Wang J."/>
            <person name="Shi W."/>
            <person name="Du L."/>
            <person name="Sun Y."/>
            <person name="Zhan W."/>
            <person name="Jiang J."/>
            <person name="Wang Q."/>
            <person name="Zhang B."/>
            <person name="Ji P."/>
            <person name="Sakyi L.B."/>
            <person name="Cui X."/>
            <person name="Yuan T."/>
            <person name="Jiang B."/>
            <person name="Yang W."/>
            <person name="Lam T.T.-Y."/>
            <person name="Chang Q."/>
            <person name="Ding S."/>
            <person name="Wang X."/>
            <person name="Zhu J."/>
            <person name="Ruan X."/>
            <person name="Zhao L."/>
            <person name="Wei J."/>
            <person name="Que T."/>
            <person name="Du C."/>
            <person name="Cheng J."/>
            <person name="Dai P."/>
            <person name="Han X."/>
            <person name="Huang E."/>
            <person name="Gao Y."/>
            <person name="Liu J."/>
            <person name="Shao H."/>
            <person name="Ye R."/>
            <person name="Li L."/>
            <person name="Wei W."/>
            <person name="Wang X."/>
            <person name="Wang C."/>
            <person name="Huo Q."/>
            <person name="Li W."/>
            <person name="Guo W."/>
            <person name="Chen H."/>
            <person name="Chen S."/>
            <person name="Zhou L."/>
            <person name="Zhou L."/>
            <person name="Ni X."/>
            <person name="Tian J."/>
            <person name="Zhou Y."/>
            <person name="Sheng Y."/>
            <person name="Liu T."/>
            <person name="Pan Y."/>
            <person name="Xia L."/>
            <person name="Li J."/>
            <person name="Zhao F."/>
            <person name="Cao W."/>
        </authorList>
    </citation>
    <scope>NUCLEOTIDE SEQUENCE</scope>
    <source>
        <strain evidence="9">Rsan-2018</strain>
        <tissue evidence="9">Larvae</tissue>
    </source>
</reference>
<dbReference type="GO" id="GO:0006508">
    <property type="term" value="P:proteolysis"/>
    <property type="evidence" value="ECO:0007669"/>
    <property type="project" value="UniProtKB-KW"/>
</dbReference>
<evidence type="ECO:0000256" key="7">
    <source>
        <dbReference type="RuleBase" id="RU361156"/>
    </source>
</evidence>
<sequence length="459" mass="52280">MKFMRAILRLSKQSWTSERSFPLPLKLFEMTPVILLLICRIIFLSSICSSDEHGYQEGSRRDGIRTERKGTKLGQEKDVGEPLFLTPLIEAGKYGEALRKSRVGKIGDLPDILSYSGYITVDKDLNSNLFFWFFPAMEDPENAPVSLWLQGGPGTSSMFGLFAENGPYLVDENGNARLRPVTWARTISMLYVDNPVGTGFSFTDSTKGYSRNQTDVSRNMLEMLQQFFTLFRDYASNDFYLSGESYAGKYVPSIGVALHESRGKLRVPINFKGIIIGNGMTDPITMLIYGDLLYNIGLMDRDQARHMQEECNRTARVPTYFGNVTGYKYGYNYLLTEKPEEHSRYKSFVVTPTVRRAIHVGQRPYNTDLAKVAVFFASDLMQSVRDKLAFLLDNSYKALLYSGHLDIIVSSTATEALMYSLEWSGSEEWSKGREENLALERWRTPVRLCQALREILRWS</sequence>
<dbReference type="PRINTS" id="PR00724">
    <property type="entry name" value="CRBOXYPTASEC"/>
</dbReference>
<dbReference type="PROSITE" id="PS00131">
    <property type="entry name" value="CARBOXYPEPT_SER_SER"/>
    <property type="match status" value="1"/>
</dbReference>
<proteinExistence type="inferred from homology"/>
<dbReference type="AlphaFoldDB" id="A0A9D4PRK3"/>
<evidence type="ECO:0000256" key="8">
    <source>
        <dbReference type="SAM" id="MobiDB-lite"/>
    </source>
</evidence>
<dbReference type="PANTHER" id="PTHR11802">
    <property type="entry name" value="SERINE PROTEASE FAMILY S10 SERINE CARBOXYPEPTIDASE"/>
    <property type="match status" value="1"/>
</dbReference>
<dbReference type="GO" id="GO:0004185">
    <property type="term" value="F:serine-type carboxypeptidase activity"/>
    <property type="evidence" value="ECO:0007669"/>
    <property type="project" value="UniProtKB-UniRule"/>
</dbReference>
<keyword evidence="3 7" id="KW-0645">Protease</keyword>
<comment type="caution">
    <text evidence="9">The sequence shown here is derived from an EMBL/GenBank/DDBJ whole genome shotgun (WGS) entry which is preliminary data.</text>
</comment>
<dbReference type="Proteomes" id="UP000821837">
    <property type="component" value="Chromosome 5"/>
</dbReference>
<evidence type="ECO:0000256" key="5">
    <source>
        <dbReference type="ARBA" id="ARBA00022801"/>
    </source>
</evidence>
<dbReference type="Pfam" id="PF00450">
    <property type="entry name" value="Peptidase_S10"/>
    <property type="match status" value="2"/>
</dbReference>
<evidence type="ECO:0000256" key="6">
    <source>
        <dbReference type="ARBA" id="ARBA00023180"/>
    </source>
</evidence>
<keyword evidence="2 7" id="KW-0121">Carboxypeptidase</keyword>
<comment type="similarity">
    <text evidence="1 7">Belongs to the peptidase S10 family.</text>
</comment>
<evidence type="ECO:0000256" key="2">
    <source>
        <dbReference type="ARBA" id="ARBA00022645"/>
    </source>
</evidence>
<evidence type="ECO:0000313" key="10">
    <source>
        <dbReference type="Proteomes" id="UP000821837"/>
    </source>
</evidence>
<keyword evidence="5 7" id="KW-0378">Hydrolase</keyword>
<dbReference type="PANTHER" id="PTHR11802:SF472">
    <property type="entry name" value="SERINE CARBOXYPEPTIDASE CPVL-RELATED"/>
    <property type="match status" value="1"/>
</dbReference>
<dbReference type="InterPro" id="IPR001563">
    <property type="entry name" value="Peptidase_S10"/>
</dbReference>
<evidence type="ECO:0000256" key="3">
    <source>
        <dbReference type="ARBA" id="ARBA00022670"/>
    </source>
</evidence>